<keyword evidence="5 9" id="KW-0812">Transmembrane</keyword>
<name>A0ABT4XSJ1_9RHOB</name>
<dbReference type="Pfam" id="PF04290">
    <property type="entry name" value="DctQ"/>
    <property type="match status" value="1"/>
</dbReference>
<reference evidence="11 12" key="1">
    <citation type="submission" date="2023-01" db="EMBL/GenBank/DDBJ databases">
        <title>Thalassococcus onchidii sp. nov., isolated from a marine invertebrate from the South China Sea.</title>
        <authorList>
            <person name="Xu S."/>
            <person name="Liu Z."/>
            <person name="Xu Y."/>
        </authorList>
    </citation>
    <scope>NUCLEOTIDE SEQUENCE [LARGE SCALE GENOMIC DNA]</scope>
    <source>
        <strain evidence="11 12">KCTC 32084</strain>
    </source>
</reference>
<evidence type="ECO:0000259" key="10">
    <source>
        <dbReference type="Pfam" id="PF04290"/>
    </source>
</evidence>
<evidence type="ECO:0000256" key="3">
    <source>
        <dbReference type="ARBA" id="ARBA00022475"/>
    </source>
</evidence>
<feature type="transmembrane region" description="Helical" evidence="9">
    <location>
        <begin position="192"/>
        <end position="211"/>
    </location>
</feature>
<keyword evidence="12" id="KW-1185">Reference proteome</keyword>
<dbReference type="EMBL" id="JAQIOY010000002">
    <property type="protein sequence ID" value="MDA7424813.1"/>
    <property type="molecule type" value="Genomic_DNA"/>
</dbReference>
<organism evidence="11 12">
    <name type="scientific">Thalassococcus lentus</name>
    <dbReference type="NCBI Taxonomy" id="1210524"/>
    <lineage>
        <taxon>Bacteria</taxon>
        <taxon>Pseudomonadati</taxon>
        <taxon>Pseudomonadota</taxon>
        <taxon>Alphaproteobacteria</taxon>
        <taxon>Rhodobacterales</taxon>
        <taxon>Roseobacteraceae</taxon>
        <taxon>Thalassococcus</taxon>
    </lineage>
</organism>
<dbReference type="Proteomes" id="UP001210720">
    <property type="component" value="Unassembled WGS sequence"/>
</dbReference>
<keyword evidence="3" id="KW-1003">Cell membrane</keyword>
<feature type="domain" description="Tripartite ATP-independent periplasmic transporters DctQ component" evidence="10">
    <location>
        <begin position="48"/>
        <end position="180"/>
    </location>
</feature>
<protein>
    <recommendedName>
        <fullName evidence="9">TRAP transporter small permease protein</fullName>
    </recommendedName>
</protein>
<evidence type="ECO:0000256" key="4">
    <source>
        <dbReference type="ARBA" id="ARBA00022519"/>
    </source>
</evidence>
<evidence type="ECO:0000313" key="12">
    <source>
        <dbReference type="Proteomes" id="UP001210720"/>
    </source>
</evidence>
<sequence length="271" mass="30989">MQDGTDPQVAEMPVAIYDPGEIDRAEHNKGDRLVVGISNIFAWIFPILMIAICAQVILRQAGHNQAWLDDFQWWLYGAAVLIGVAYAVTTNSHVRVDIFYDNYDPKRKARIDIFALVWCFLPFVILSWDVTFGYAIASVMADEGSDSPNGLHNLWILKILLNLSFVLMAVALWSMYLRRMKVLTEPTLGRKLLWAFPSTMFVVNLILYYVLYSYHWLTLPEGQIPRTISRKPIFDEFEAGPWDIKYTIVISLGLTLMLIGAAILRDARRAR</sequence>
<accession>A0ABT4XSJ1</accession>
<dbReference type="InterPro" id="IPR055348">
    <property type="entry name" value="DctQ"/>
</dbReference>
<comment type="similarity">
    <text evidence="8 9">Belongs to the TRAP transporter small permease family.</text>
</comment>
<comment type="subunit">
    <text evidence="9">The complex comprises the extracytoplasmic solute receptor protein and the two transmembrane proteins.</text>
</comment>
<evidence type="ECO:0000256" key="6">
    <source>
        <dbReference type="ARBA" id="ARBA00022989"/>
    </source>
</evidence>
<feature type="transmembrane region" description="Helical" evidence="9">
    <location>
        <begin position="73"/>
        <end position="92"/>
    </location>
</feature>
<evidence type="ECO:0000256" key="8">
    <source>
        <dbReference type="ARBA" id="ARBA00038436"/>
    </source>
</evidence>
<evidence type="ECO:0000256" key="5">
    <source>
        <dbReference type="ARBA" id="ARBA00022692"/>
    </source>
</evidence>
<comment type="caution">
    <text evidence="9">Lacks conserved residue(s) required for the propagation of feature annotation.</text>
</comment>
<feature type="transmembrane region" description="Helical" evidence="9">
    <location>
        <begin position="33"/>
        <end position="58"/>
    </location>
</feature>
<dbReference type="PANTHER" id="PTHR35011:SF4">
    <property type="entry name" value="SLL1102 PROTEIN"/>
    <property type="match status" value="1"/>
</dbReference>
<keyword evidence="7 9" id="KW-0472">Membrane</keyword>
<comment type="subcellular location">
    <subcellularLocation>
        <location evidence="1 9">Cell inner membrane</location>
        <topology evidence="1 9">Multi-pass membrane protein</topology>
    </subcellularLocation>
</comment>
<keyword evidence="2 9" id="KW-0813">Transport</keyword>
<feature type="transmembrane region" description="Helical" evidence="9">
    <location>
        <begin position="113"/>
        <end position="135"/>
    </location>
</feature>
<feature type="transmembrane region" description="Helical" evidence="9">
    <location>
        <begin position="155"/>
        <end position="176"/>
    </location>
</feature>
<proteinExistence type="inferred from homology"/>
<keyword evidence="4 9" id="KW-0997">Cell inner membrane</keyword>
<evidence type="ECO:0000313" key="11">
    <source>
        <dbReference type="EMBL" id="MDA7424813.1"/>
    </source>
</evidence>
<evidence type="ECO:0000256" key="9">
    <source>
        <dbReference type="RuleBase" id="RU369079"/>
    </source>
</evidence>
<gene>
    <name evidence="11" type="ORF">PFY00_08760</name>
</gene>
<dbReference type="InterPro" id="IPR007387">
    <property type="entry name" value="TRAP_DctQ"/>
</dbReference>
<comment type="function">
    <text evidence="9">Part of the tripartite ATP-independent periplasmic (TRAP) transport system.</text>
</comment>
<evidence type="ECO:0000256" key="2">
    <source>
        <dbReference type="ARBA" id="ARBA00022448"/>
    </source>
</evidence>
<dbReference type="PANTHER" id="PTHR35011">
    <property type="entry name" value="2,3-DIKETO-L-GULONATE TRAP TRANSPORTER SMALL PERMEASE PROTEIN YIAM"/>
    <property type="match status" value="1"/>
</dbReference>
<evidence type="ECO:0000256" key="1">
    <source>
        <dbReference type="ARBA" id="ARBA00004429"/>
    </source>
</evidence>
<dbReference type="RefSeq" id="WP_271432152.1">
    <property type="nucleotide sequence ID" value="NZ_JAQIOY010000002.1"/>
</dbReference>
<comment type="caution">
    <text evidence="11">The sequence shown here is derived from an EMBL/GenBank/DDBJ whole genome shotgun (WGS) entry which is preliminary data.</text>
</comment>
<evidence type="ECO:0000256" key="7">
    <source>
        <dbReference type="ARBA" id="ARBA00023136"/>
    </source>
</evidence>
<feature type="transmembrane region" description="Helical" evidence="9">
    <location>
        <begin position="244"/>
        <end position="264"/>
    </location>
</feature>
<keyword evidence="6 9" id="KW-1133">Transmembrane helix</keyword>